<dbReference type="Proteomes" id="UP000297703">
    <property type="component" value="Unassembled WGS sequence"/>
</dbReference>
<name>A0A4D9EYR5_9SAUR</name>
<organism evidence="2 3">
    <name type="scientific">Platysternon megacephalum</name>
    <name type="common">big-headed turtle</name>
    <dbReference type="NCBI Taxonomy" id="55544"/>
    <lineage>
        <taxon>Eukaryota</taxon>
        <taxon>Metazoa</taxon>
        <taxon>Chordata</taxon>
        <taxon>Craniata</taxon>
        <taxon>Vertebrata</taxon>
        <taxon>Euteleostomi</taxon>
        <taxon>Archelosauria</taxon>
        <taxon>Testudinata</taxon>
        <taxon>Testudines</taxon>
        <taxon>Cryptodira</taxon>
        <taxon>Durocryptodira</taxon>
        <taxon>Testudinoidea</taxon>
        <taxon>Platysternidae</taxon>
        <taxon>Platysternon</taxon>
    </lineage>
</organism>
<comment type="caution">
    <text evidence="2">The sequence shown here is derived from an EMBL/GenBank/DDBJ whole genome shotgun (WGS) entry which is preliminary data.</text>
</comment>
<gene>
    <name evidence="2" type="ORF">DR999_PMT05716</name>
</gene>
<keyword evidence="2" id="KW-0808">Transferase</keyword>
<sequence length="132" mass="14039">MFRKRMVMIADSGVPQLWATASTMGSSLDTRALGSADTGVPLPGPLVSREAGGPDARATEGATKRDGTLLPLSKGGEDLSQLERALTKVGHNPWGSMAELQKSVQTWQDLLNLYAEYERQKSKNLGAAVGLV</sequence>
<evidence type="ECO:0000313" key="3">
    <source>
        <dbReference type="Proteomes" id="UP000297703"/>
    </source>
</evidence>
<dbReference type="EMBL" id="QXTE01000036">
    <property type="protein sequence ID" value="TFK11120.1"/>
    <property type="molecule type" value="Genomic_DNA"/>
</dbReference>
<evidence type="ECO:0000313" key="2">
    <source>
        <dbReference type="EMBL" id="TFK11120.1"/>
    </source>
</evidence>
<reference evidence="2 3" key="2">
    <citation type="submission" date="2019-04" db="EMBL/GenBank/DDBJ databases">
        <title>The genome sequence of big-headed turtle.</title>
        <authorList>
            <person name="Gong S."/>
        </authorList>
    </citation>
    <scope>NUCLEOTIDE SEQUENCE [LARGE SCALE GENOMIC DNA]</scope>
    <source>
        <strain evidence="2">DO16091913</strain>
        <tissue evidence="2">Muscle</tissue>
    </source>
</reference>
<dbReference type="AlphaFoldDB" id="A0A4D9EYR5"/>
<proteinExistence type="predicted"/>
<protein>
    <submittedName>
        <fullName evidence="2">STE20-related kinase adapter protein alpha</fullName>
    </submittedName>
</protein>
<accession>A0A4D9EYR5</accession>
<keyword evidence="3" id="KW-1185">Reference proteome</keyword>
<feature type="region of interest" description="Disordered" evidence="1">
    <location>
        <begin position="34"/>
        <end position="75"/>
    </location>
</feature>
<evidence type="ECO:0000256" key="1">
    <source>
        <dbReference type="SAM" id="MobiDB-lite"/>
    </source>
</evidence>
<keyword evidence="2" id="KW-0418">Kinase</keyword>
<dbReference type="GO" id="GO:0016301">
    <property type="term" value="F:kinase activity"/>
    <property type="evidence" value="ECO:0007669"/>
    <property type="project" value="UniProtKB-KW"/>
</dbReference>
<reference evidence="2 3" key="1">
    <citation type="submission" date="2019-04" db="EMBL/GenBank/DDBJ databases">
        <title>Draft genome of the big-headed turtle Platysternon megacephalum.</title>
        <authorList>
            <person name="Gong S."/>
        </authorList>
    </citation>
    <scope>NUCLEOTIDE SEQUENCE [LARGE SCALE GENOMIC DNA]</scope>
    <source>
        <strain evidence="2">DO16091913</strain>
        <tissue evidence="2">Muscle</tissue>
    </source>
</reference>